<dbReference type="InterPro" id="IPR001441">
    <property type="entry name" value="UPP_synth-like"/>
</dbReference>
<dbReference type="GO" id="GO:0008834">
    <property type="term" value="F:ditrans,polycis-undecaprenyl-diphosphate synthase [(2E,6E)-farnesyl-diphosphate specific] activity"/>
    <property type="evidence" value="ECO:0007669"/>
    <property type="project" value="UniProtKB-UniRule"/>
</dbReference>
<dbReference type="Pfam" id="PF01255">
    <property type="entry name" value="Prenyltransf"/>
    <property type="match status" value="1"/>
</dbReference>
<dbReference type="Proteomes" id="UP000003704">
    <property type="component" value="Unassembled WGS sequence"/>
</dbReference>
<feature type="active site" evidence="2">
    <location>
        <position position="2"/>
    </location>
</feature>
<dbReference type="HAMAP" id="MF_01139">
    <property type="entry name" value="ISPT"/>
    <property type="match status" value="1"/>
</dbReference>
<evidence type="ECO:0000313" key="4">
    <source>
        <dbReference type="Proteomes" id="UP000003704"/>
    </source>
</evidence>
<dbReference type="PROSITE" id="PS01066">
    <property type="entry name" value="UPP_SYNTHASE"/>
    <property type="match status" value="1"/>
</dbReference>
<dbReference type="InterPro" id="IPR018520">
    <property type="entry name" value="UPP_synth-like_CS"/>
</dbReference>
<keyword evidence="4" id="KW-1185">Reference proteome</keyword>
<dbReference type="AlphaFoldDB" id="I7Z8P3"/>
<feature type="binding site" evidence="2">
    <location>
        <position position="2"/>
    </location>
    <ligand>
        <name>Mg(2+)</name>
        <dbReference type="ChEBI" id="CHEBI:18420"/>
    </ligand>
</feature>
<feature type="binding site" evidence="2">
    <location>
        <begin position="47"/>
        <end position="49"/>
    </location>
    <ligand>
        <name>substrate</name>
    </ligand>
</feature>
<feature type="binding site" evidence="2">
    <location>
        <begin position="169"/>
        <end position="171"/>
    </location>
    <ligand>
        <name>substrate</name>
    </ligand>
</feature>
<dbReference type="SUPFAM" id="SSF64005">
    <property type="entry name" value="Undecaprenyl diphosphate synthase"/>
    <property type="match status" value="1"/>
</dbReference>
<evidence type="ECO:0000256" key="2">
    <source>
        <dbReference type="HAMAP-Rule" id="MF_01139"/>
    </source>
</evidence>
<dbReference type="EC" id="2.5.1.31" evidence="2"/>
<organism evidence="3 4">
    <name type="scientific">Hydrocarboniphaga effusa AP103</name>
    <dbReference type="NCBI Taxonomy" id="1172194"/>
    <lineage>
        <taxon>Bacteria</taxon>
        <taxon>Pseudomonadati</taxon>
        <taxon>Pseudomonadota</taxon>
        <taxon>Gammaproteobacteria</taxon>
        <taxon>Nevskiales</taxon>
        <taxon>Nevskiaceae</taxon>
        <taxon>Hydrocarboniphaga</taxon>
    </lineage>
</organism>
<dbReference type="InterPro" id="IPR036424">
    <property type="entry name" value="UPP_synth-like_sf"/>
</dbReference>
<name>I7Z8P3_9GAMM</name>
<dbReference type="FunFam" id="3.40.1180.10:FF:000001">
    <property type="entry name" value="(2E,6E)-farnesyl-diphosphate-specific ditrans,polycis-undecaprenyl-diphosphate synthase"/>
    <property type="match status" value="1"/>
</dbReference>
<dbReference type="PATRIC" id="fig|1172194.4.peg.4489"/>
<dbReference type="STRING" id="1172194.WQQ_46290"/>
<feature type="active site" description="Proton acceptor" evidence="2">
    <location>
        <position position="50"/>
    </location>
</feature>
<protein>
    <recommendedName>
        <fullName evidence="2">Ditrans,polycis-undecaprenyl-diphosphate synthase ((2E,6E)-farnesyl-diphosphate specific)</fullName>
        <ecNumber evidence="2">2.5.1.31</ecNumber>
    </recommendedName>
    <alternativeName>
        <fullName evidence="2">Ditrans,polycis-undecaprenylcistransferase</fullName>
    </alternativeName>
    <alternativeName>
        <fullName evidence="2">Undecaprenyl diphosphate synthase</fullName>
        <shortName evidence="2">UDS</shortName>
    </alternativeName>
    <alternativeName>
        <fullName evidence="2">Undecaprenyl pyrophosphate synthase</fullName>
        <shortName evidence="2">UPP synthase</shortName>
    </alternativeName>
</protein>
<dbReference type="GO" id="GO:0008360">
    <property type="term" value="P:regulation of cell shape"/>
    <property type="evidence" value="ECO:0007669"/>
    <property type="project" value="UniProtKB-KW"/>
</dbReference>
<keyword evidence="2" id="KW-0479">Metal-binding</keyword>
<dbReference type="PANTHER" id="PTHR10291:SF0">
    <property type="entry name" value="DEHYDRODOLICHYL DIPHOSPHATE SYNTHASE 2"/>
    <property type="match status" value="1"/>
</dbReference>
<dbReference type="Gene3D" id="3.40.1180.10">
    <property type="entry name" value="Decaprenyl diphosphate synthase-like"/>
    <property type="match status" value="1"/>
</dbReference>
<feature type="binding site" evidence="2">
    <location>
        <begin position="3"/>
        <end position="6"/>
    </location>
    <ligand>
        <name>substrate</name>
    </ligand>
</feature>
<dbReference type="GO" id="GO:0009252">
    <property type="term" value="P:peptidoglycan biosynthetic process"/>
    <property type="evidence" value="ECO:0007669"/>
    <property type="project" value="UniProtKB-UniRule"/>
</dbReference>
<comment type="similarity">
    <text evidence="2">Belongs to the UPP synthase family.</text>
</comment>
<feature type="binding site" evidence="2">
    <location>
        <position position="53"/>
    </location>
    <ligand>
        <name>substrate</name>
    </ligand>
</feature>
<dbReference type="CDD" id="cd00475">
    <property type="entry name" value="Cis_IPPS"/>
    <property type="match status" value="1"/>
</dbReference>
<keyword evidence="2" id="KW-0460">Magnesium</keyword>
<dbReference type="GO" id="GO:0071555">
    <property type="term" value="P:cell wall organization"/>
    <property type="evidence" value="ECO:0007669"/>
    <property type="project" value="UniProtKB-KW"/>
</dbReference>
<feature type="binding site" evidence="2">
    <location>
        <position position="51"/>
    </location>
    <ligand>
        <name>substrate</name>
    </ligand>
</feature>
<comment type="cofactor">
    <cofactor evidence="2">
        <name>Mg(2+)</name>
        <dbReference type="ChEBI" id="CHEBI:18420"/>
    </cofactor>
    <text evidence="2">Binds 2 magnesium ions per subunit.</text>
</comment>
<feature type="binding site" evidence="2">
    <location>
        <position position="7"/>
    </location>
    <ligand>
        <name>substrate</name>
    </ligand>
</feature>
<dbReference type="GO" id="GO:0016094">
    <property type="term" value="P:polyprenol biosynthetic process"/>
    <property type="evidence" value="ECO:0007669"/>
    <property type="project" value="TreeGrafter"/>
</dbReference>
<proteinExistence type="inferred from homology"/>
<comment type="catalytic activity">
    <reaction evidence="2">
        <text>8 isopentenyl diphosphate + (2E,6E)-farnesyl diphosphate = di-trans,octa-cis-undecaprenyl diphosphate + 8 diphosphate</text>
        <dbReference type="Rhea" id="RHEA:27551"/>
        <dbReference type="ChEBI" id="CHEBI:33019"/>
        <dbReference type="ChEBI" id="CHEBI:58405"/>
        <dbReference type="ChEBI" id="CHEBI:128769"/>
        <dbReference type="ChEBI" id="CHEBI:175763"/>
        <dbReference type="EC" id="2.5.1.31"/>
    </reaction>
</comment>
<reference evidence="3 4" key="1">
    <citation type="journal article" date="2012" name="J. Bacteriol.">
        <title>Genome Sequence of n-Alkane-Degrading Hydrocarboniphaga effusa Strain AP103T (ATCC BAA-332T).</title>
        <authorList>
            <person name="Chang H.K."/>
            <person name="Zylstra G.J."/>
            <person name="Chae J.C."/>
        </authorList>
    </citation>
    <scope>NUCLEOTIDE SEQUENCE [LARGE SCALE GENOMIC DNA]</scope>
    <source>
        <strain evidence="3 4">AP103</strain>
    </source>
</reference>
<keyword evidence="2" id="KW-0961">Cell wall biogenesis/degradation</keyword>
<keyword evidence="2" id="KW-0133">Cell shape</keyword>
<dbReference type="NCBIfam" id="TIGR00055">
    <property type="entry name" value="uppS"/>
    <property type="match status" value="1"/>
</dbReference>
<gene>
    <name evidence="2" type="primary">uppS</name>
    <name evidence="3" type="ORF">WQQ_46290</name>
</gene>
<dbReference type="GO" id="GO:0005829">
    <property type="term" value="C:cytosol"/>
    <property type="evidence" value="ECO:0007669"/>
    <property type="project" value="TreeGrafter"/>
</dbReference>
<dbReference type="GO" id="GO:0000287">
    <property type="term" value="F:magnesium ion binding"/>
    <property type="evidence" value="ECO:0007669"/>
    <property type="project" value="UniProtKB-UniRule"/>
</dbReference>
<comment type="caution">
    <text evidence="3">The sequence shown here is derived from an EMBL/GenBank/DDBJ whole genome shotgun (WGS) entry which is preliminary data.</text>
</comment>
<keyword evidence="1 2" id="KW-0808">Transferase</keyword>
<evidence type="ECO:0000256" key="1">
    <source>
        <dbReference type="ARBA" id="ARBA00022679"/>
    </source>
</evidence>
<evidence type="ECO:0000313" key="3">
    <source>
        <dbReference type="EMBL" id="EIT68194.1"/>
    </source>
</evidence>
<feature type="binding site" evidence="2">
    <location>
        <position position="163"/>
    </location>
    <ligand>
        <name>substrate</name>
    </ligand>
</feature>
<comment type="subunit">
    <text evidence="2">Homodimer.</text>
</comment>
<comment type="function">
    <text evidence="2">Catalyzes the sequential condensation of isopentenyl diphosphate (IPP) with (2E,6E)-farnesyl diphosphate (E,E-FPP) to yield (2Z,6Z,10Z,14Z,18Z,22Z,26Z,30Z,34E,38E)-undecaprenyl diphosphate (di-trans,octa-cis-UPP). UPP is the precursor of glycosyl carrier lipid in the biosynthesis of bacterial cell wall polysaccharide components such as peptidoglycan and lipopolysaccharide.</text>
</comment>
<dbReference type="PANTHER" id="PTHR10291">
    <property type="entry name" value="DEHYDRODOLICHYL DIPHOSPHATE SYNTHASE FAMILY MEMBER"/>
    <property type="match status" value="1"/>
</dbReference>
<accession>I7Z8P3</accession>
<feature type="binding site" evidence="2">
    <location>
        <position position="19"/>
    </location>
    <ligand>
        <name>substrate</name>
    </ligand>
</feature>
<dbReference type="EMBL" id="AKGD01000004">
    <property type="protein sequence ID" value="EIT68194.1"/>
    <property type="molecule type" value="Genomic_DNA"/>
</dbReference>
<keyword evidence="2" id="KW-0573">Peptidoglycan synthesis</keyword>
<feature type="binding site" evidence="2">
    <location>
        <position position="182"/>
    </location>
    <ligand>
        <name>Mg(2+)</name>
        <dbReference type="ChEBI" id="CHEBI:18420"/>
    </ligand>
</feature>
<feature type="binding site" evidence="2">
    <location>
        <position position="15"/>
    </location>
    <ligand>
        <name>substrate</name>
    </ligand>
</feature>
<sequence length="219" mass="24831">MDGNGRWAQQRHQPRALGHRAGVRSVRKVLRAAHSAGVRYLTIFAFSQENWKRPELEVKLLMQLFVATLGREVASLNRNNVRIRFVGSREGFAPKLQDAMERAIDLTKDNTGLTLLVAVDYGGQWDIVQAARRVLAAGGEITTESLELQLDTRGVPPPDLLVRTGGEQRISNFMLWQLAYTELYFCDTLWPDFGDAEFARALEWFASRDRRFGRLPESA</sequence>